<keyword evidence="6" id="KW-1185">Reference proteome</keyword>
<organism evidence="5 6">
    <name type="scientific">Paenibacillus faecis</name>
    <dbReference type="NCBI Taxonomy" id="862114"/>
    <lineage>
        <taxon>Bacteria</taxon>
        <taxon>Bacillati</taxon>
        <taxon>Bacillota</taxon>
        <taxon>Bacilli</taxon>
        <taxon>Bacillales</taxon>
        <taxon>Paenibacillaceae</taxon>
        <taxon>Paenibacillus</taxon>
    </lineage>
</organism>
<dbReference type="EMBL" id="VSDO01000004">
    <property type="protein sequence ID" value="TYA11227.1"/>
    <property type="molecule type" value="Genomic_DNA"/>
</dbReference>
<evidence type="ECO:0000256" key="1">
    <source>
        <dbReference type="ARBA" id="ARBA00004370"/>
    </source>
</evidence>
<keyword evidence="5" id="KW-0012">Acyltransferase</keyword>
<comment type="similarity">
    <text evidence="2">Belongs to the acyltransferase 3 family.</text>
</comment>
<dbReference type="GO" id="GO:0016747">
    <property type="term" value="F:acyltransferase activity, transferring groups other than amino-acyl groups"/>
    <property type="evidence" value="ECO:0007669"/>
    <property type="project" value="InterPro"/>
</dbReference>
<comment type="subcellular location">
    <subcellularLocation>
        <location evidence="1">Membrane</location>
    </subcellularLocation>
</comment>
<dbReference type="AlphaFoldDB" id="A0A5D0CR29"/>
<evidence type="ECO:0000259" key="4">
    <source>
        <dbReference type="Pfam" id="PF01757"/>
    </source>
</evidence>
<feature type="transmembrane region" description="Helical" evidence="3">
    <location>
        <begin position="263"/>
        <end position="287"/>
    </location>
</feature>
<feature type="transmembrane region" description="Helical" evidence="3">
    <location>
        <begin position="340"/>
        <end position="362"/>
    </location>
</feature>
<dbReference type="InterPro" id="IPR050879">
    <property type="entry name" value="Acyltransferase_3"/>
</dbReference>
<feature type="transmembrane region" description="Helical" evidence="3">
    <location>
        <begin position="95"/>
        <end position="117"/>
    </location>
</feature>
<keyword evidence="5" id="KW-0808">Transferase</keyword>
<evidence type="ECO:0000256" key="2">
    <source>
        <dbReference type="ARBA" id="ARBA00007400"/>
    </source>
</evidence>
<sequence length="398" mass="45837">MKQKVIYLEGIRGAAAFIVVLSHFFQVFLPSVFEGNADIVHFAFEAPAAKTPINLLFNGNFSVTLFFILSGYVLSYRFFRDKENSIIYSSAARRYLRLAIPAFVSVIFAFALMRFGFGYFNSIKPITQSSMRDPFAADPNIWAMLKEGLFHTFFTYGSQYNPVLWTMTYELFGSFLIFGFLLLMGKHWIRYIAYPILIYFFLDSYYLGFVLGLLLSDLHNSGRNWLELINRPWVNLLLVVAGIYVGSYPYVAPDDTVYSILVWNASGFSFFVFYHVVGSFFILLAALNSKWMQALFSSKPFAYLGKISFSMYLVHFTIICSFGSYLFMRLSSSLSYGADLAIVMSVTLIVIFGVSHLMYRYIDDTTVKLLGRWSSRLFKRKPRRRPMEEGNEFRNLAQ</sequence>
<dbReference type="OrthoDB" id="290051at2"/>
<evidence type="ECO:0000313" key="6">
    <source>
        <dbReference type="Proteomes" id="UP000325218"/>
    </source>
</evidence>
<proteinExistence type="inferred from homology"/>
<dbReference type="Pfam" id="PF01757">
    <property type="entry name" value="Acyl_transf_3"/>
    <property type="match status" value="1"/>
</dbReference>
<keyword evidence="3" id="KW-0472">Membrane</keyword>
<evidence type="ECO:0000313" key="5">
    <source>
        <dbReference type="EMBL" id="TYA11227.1"/>
    </source>
</evidence>
<accession>A0A5D0CR29</accession>
<feature type="transmembrane region" description="Helical" evidence="3">
    <location>
        <begin position="163"/>
        <end position="184"/>
    </location>
</feature>
<protein>
    <submittedName>
        <fullName evidence="5">Acyltransferase</fullName>
    </submittedName>
</protein>
<keyword evidence="3" id="KW-0812">Transmembrane</keyword>
<evidence type="ECO:0000256" key="3">
    <source>
        <dbReference type="SAM" id="Phobius"/>
    </source>
</evidence>
<dbReference type="RefSeq" id="WP_148454844.1">
    <property type="nucleotide sequence ID" value="NZ_VSDO01000004.1"/>
</dbReference>
<feature type="transmembrane region" description="Helical" evidence="3">
    <location>
        <begin position="12"/>
        <end position="33"/>
    </location>
</feature>
<dbReference type="PANTHER" id="PTHR23028:SF134">
    <property type="entry name" value="PUTATIVE (AFU_ORTHOLOGUE AFUA_4G08520)-RELATED"/>
    <property type="match status" value="1"/>
</dbReference>
<dbReference type="InterPro" id="IPR002656">
    <property type="entry name" value="Acyl_transf_3_dom"/>
</dbReference>
<name>A0A5D0CR29_9BACL</name>
<feature type="transmembrane region" description="Helical" evidence="3">
    <location>
        <begin position="53"/>
        <end position="74"/>
    </location>
</feature>
<feature type="transmembrane region" description="Helical" evidence="3">
    <location>
        <begin position="191"/>
        <end position="213"/>
    </location>
</feature>
<feature type="transmembrane region" description="Helical" evidence="3">
    <location>
        <begin position="233"/>
        <end position="251"/>
    </location>
</feature>
<feature type="domain" description="Acyltransferase 3" evidence="4">
    <location>
        <begin position="6"/>
        <end position="352"/>
    </location>
</feature>
<dbReference type="PANTHER" id="PTHR23028">
    <property type="entry name" value="ACETYLTRANSFERASE"/>
    <property type="match status" value="1"/>
</dbReference>
<reference evidence="5 6" key="1">
    <citation type="submission" date="2019-08" db="EMBL/GenBank/DDBJ databases">
        <title>Genome sequencing of Paenibacillus faecis DSM 23593(T).</title>
        <authorList>
            <person name="Kook J.-K."/>
            <person name="Park S.-N."/>
            <person name="Lim Y.K."/>
        </authorList>
    </citation>
    <scope>NUCLEOTIDE SEQUENCE [LARGE SCALE GENOMIC DNA]</scope>
    <source>
        <strain evidence="5 6">DSM 23593</strain>
    </source>
</reference>
<feature type="transmembrane region" description="Helical" evidence="3">
    <location>
        <begin position="307"/>
        <end position="328"/>
    </location>
</feature>
<gene>
    <name evidence="5" type="ORF">FRY98_18835</name>
</gene>
<comment type="caution">
    <text evidence="5">The sequence shown here is derived from an EMBL/GenBank/DDBJ whole genome shotgun (WGS) entry which is preliminary data.</text>
</comment>
<dbReference type="Proteomes" id="UP000325218">
    <property type="component" value="Unassembled WGS sequence"/>
</dbReference>
<keyword evidence="3" id="KW-1133">Transmembrane helix</keyword>